<feature type="compositionally biased region" description="Basic and acidic residues" evidence="1">
    <location>
        <begin position="305"/>
        <end position="321"/>
    </location>
</feature>
<sequence>MRLRESRSKCSPGRTNAVPPSEMVHSMHLSWEGGGTYSPPQVFNVSVEEAHPEKRKPRMHLDYLKRTDPGCIQSGNSSETQKLREGIKTDSFSTTLPSPTRRSPDGRTVKEKAWPPGVVGGHDQRVRDQALRMQEAIRRLEMKSDNEVSQMQDQILALADECPEMENILSVIKLHAQKRLSSLEKHHYSTHVPRWTRELQRTVGPQDRLVPVPSASLPSLVATQLSEGFTDPQTHHFFQKYPHAVPEDLPSPAQPEIVSPSLAGRLTKEARRLSTQIPGDRALSLPGPTAFVPPHGPAAPLASSAERDRGGTRGFSRESSARGHRKVPRVLTVPSNSSPLAAPKYRFKVEKQSGVELSTEGARTVTVSTPLPSSVTPVFSSSGTSASGGRESPSPAFFKQDAGEAGGKPGGTWKLSPQVPHVLCPRTVFRGAAFTDSPAACEAMQKDPDCLWASSDKDRILAAEREERRKAEEKLFMTGALAVQSLRPSQQWPGVFVQTGDVSSSSAAHPTRKEDSMSLHPPTIRHVPPIVNLPREAAEERATGCVRGVRFPVSKPECPWLADRFMSADLSGIRRVSEGLRQLGRTLAG</sequence>
<dbReference type="VEuPathDB" id="CryptoDB:Cvel_3556"/>
<proteinExistence type="predicted"/>
<feature type="compositionally biased region" description="Polar residues" evidence="1">
    <location>
        <begin position="367"/>
        <end position="387"/>
    </location>
</feature>
<feature type="region of interest" description="Disordered" evidence="1">
    <location>
        <begin position="289"/>
        <end position="337"/>
    </location>
</feature>
<reference evidence="2" key="1">
    <citation type="submission" date="2014-11" db="EMBL/GenBank/DDBJ databases">
        <authorList>
            <person name="Otto D Thomas"/>
            <person name="Naeem Raeece"/>
        </authorList>
    </citation>
    <scope>NUCLEOTIDE SEQUENCE</scope>
</reference>
<feature type="compositionally biased region" description="Basic and acidic residues" evidence="1">
    <location>
        <begin position="102"/>
        <end position="113"/>
    </location>
</feature>
<feature type="region of interest" description="Disordered" evidence="1">
    <location>
        <begin position="68"/>
        <end position="122"/>
    </location>
</feature>
<organism evidence="2">
    <name type="scientific">Chromera velia CCMP2878</name>
    <dbReference type="NCBI Taxonomy" id="1169474"/>
    <lineage>
        <taxon>Eukaryota</taxon>
        <taxon>Sar</taxon>
        <taxon>Alveolata</taxon>
        <taxon>Colpodellida</taxon>
        <taxon>Chromeraceae</taxon>
        <taxon>Chromera</taxon>
    </lineage>
</organism>
<feature type="compositionally biased region" description="Polar residues" evidence="1">
    <location>
        <begin position="90"/>
        <end position="101"/>
    </location>
</feature>
<dbReference type="AlphaFoldDB" id="A0A0G4FNG6"/>
<dbReference type="EMBL" id="CDMZ01000507">
    <property type="protein sequence ID" value="CEM15795.1"/>
    <property type="molecule type" value="Genomic_DNA"/>
</dbReference>
<evidence type="ECO:0000313" key="2">
    <source>
        <dbReference type="EMBL" id="CEM15795.1"/>
    </source>
</evidence>
<feature type="region of interest" description="Disordered" evidence="1">
    <location>
        <begin position="367"/>
        <end position="414"/>
    </location>
</feature>
<name>A0A0G4FNG6_9ALVE</name>
<feature type="region of interest" description="Disordered" evidence="1">
    <location>
        <begin position="1"/>
        <end position="21"/>
    </location>
</feature>
<feature type="region of interest" description="Disordered" evidence="1">
    <location>
        <begin position="501"/>
        <end position="527"/>
    </location>
</feature>
<gene>
    <name evidence="2" type="ORF">Cvel_3556</name>
</gene>
<evidence type="ECO:0000256" key="1">
    <source>
        <dbReference type="SAM" id="MobiDB-lite"/>
    </source>
</evidence>
<protein>
    <submittedName>
        <fullName evidence="2">Uncharacterized protein</fullName>
    </submittedName>
</protein>
<accession>A0A0G4FNG6</accession>